<feature type="region of interest" description="Disordered" evidence="1">
    <location>
        <begin position="166"/>
        <end position="186"/>
    </location>
</feature>
<evidence type="ECO:0000313" key="3">
    <source>
        <dbReference type="Proteomes" id="UP000314294"/>
    </source>
</evidence>
<evidence type="ECO:0000256" key="1">
    <source>
        <dbReference type="SAM" id="MobiDB-lite"/>
    </source>
</evidence>
<comment type="caution">
    <text evidence="2">The sequence shown here is derived from an EMBL/GenBank/DDBJ whole genome shotgun (WGS) entry which is preliminary data.</text>
</comment>
<name>A0A4Z2GSV7_9TELE</name>
<sequence>MSTGMYAPILLMFASNSGCRKPVIRSKLEEMLRVERLSASSQPDPPRTSGGFTTAGWPLCLRSLKAPSSSRWPTRAGGGLVAEVWPGLATHPAAAPLRPAWPMPLEDGGARFWVAMPAWVGRAECAIPAAADPAAPPLDTAAIFSPLCGKQQAACAARITGTPPPFARASAAPSLGCNHGDDRRNK</sequence>
<reference evidence="2 3" key="1">
    <citation type="submission" date="2019-03" db="EMBL/GenBank/DDBJ databases">
        <title>First draft genome of Liparis tanakae, snailfish: a comprehensive survey of snailfish specific genes.</title>
        <authorList>
            <person name="Kim W."/>
            <person name="Song I."/>
            <person name="Jeong J.-H."/>
            <person name="Kim D."/>
            <person name="Kim S."/>
            <person name="Ryu S."/>
            <person name="Song J.Y."/>
            <person name="Lee S.K."/>
        </authorList>
    </citation>
    <scope>NUCLEOTIDE SEQUENCE [LARGE SCALE GENOMIC DNA]</scope>
    <source>
        <tissue evidence="2">Muscle</tissue>
    </source>
</reference>
<dbReference type="EMBL" id="SRLO01000425">
    <property type="protein sequence ID" value="TNN56586.1"/>
    <property type="molecule type" value="Genomic_DNA"/>
</dbReference>
<dbReference type="AlphaFoldDB" id="A0A4Z2GSV7"/>
<accession>A0A4Z2GSV7</accession>
<keyword evidence="3" id="KW-1185">Reference proteome</keyword>
<gene>
    <name evidence="2" type="ORF">EYF80_033231</name>
</gene>
<dbReference type="OrthoDB" id="10599264at2759"/>
<organism evidence="2 3">
    <name type="scientific">Liparis tanakae</name>
    <name type="common">Tanaka's snailfish</name>
    <dbReference type="NCBI Taxonomy" id="230148"/>
    <lineage>
        <taxon>Eukaryota</taxon>
        <taxon>Metazoa</taxon>
        <taxon>Chordata</taxon>
        <taxon>Craniata</taxon>
        <taxon>Vertebrata</taxon>
        <taxon>Euteleostomi</taxon>
        <taxon>Actinopterygii</taxon>
        <taxon>Neopterygii</taxon>
        <taxon>Teleostei</taxon>
        <taxon>Neoteleostei</taxon>
        <taxon>Acanthomorphata</taxon>
        <taxon>Eupercaria</taxon>
        <taxon>Perciformes</taxon>
        <taxon>Cottioidei</taxon>
        <taxon>Cottales</taxon>
        <taxon>Liparidae</taxon>
        <taxon>Liparis</taxon>
    </lineage>
</organism>
<protein>
    <submittedName>
        <fullName evidence="2">Uncharacterized protein</fullName>
    </submittedName>
</protein>
<dbReference type="Proteomes" id="UP000314294">
    <property type="component" value="Unassembled WGS sequence"/>
</dbReference>
<proteinExistence type="predicted"/>
<evidence type="ECO:0000313" key="2">
    <source>
        <dbReference type="EMBL" id="TNN56586.1"/>
    </source>
</evidence>